<evidence type="ECO:0000256" key="1">
    <source>
        <dbReference type="SAM" id="MobiDB-lite"/>
    </source>
</evidence>
<feature type="compositionally biased region" description="Basic and acidic residues" evidence="1">
    <location>
        <begin position="258"/>
        <end position="270"/>
    </location>
</feature>
<accession>A0AAV0WR97</accession>
<dbReference type="AlphaFoldDB" id="A0AAV0WR97"/>
<gene>
    <name evidence="3" type="ORF">MEUPH1_LOCUS13721</name>
</gene>
<feature type="region of interest" description="Disordered" evidence="1">
    <location>
        <begin position="210"/>
        <end position="297"/>
    </location>
</feature>
<organism evidence="3 4">
    <name type="scientific">Macrosiphum euphorbiae</name>
    <name type="common">potato aphid</name>
    <dbReference type="NCBI Taxonomy" id="13131"/>
    <lineage>
        <taxon>Eukaryota</taxon>
        <taxon>Metazoa</taxon>
        <taxon>Ecdysozoa</taxon>
        <taxon>Arthropoda</taxon>
        <taxon>Hexapoda</taxon>
        <taxon>Insecta</taxon>
        <taxon>Pterygota</taxon>
        <taxon>Neoptera</taxon>
        <taxon>Paraneoptera</taxon>
        <taxon>Hemiptera</taxon>
        <taxon>Sternorrhyncha</taxon>
        <taxon>Aphidomorpha</taxon>
        <taxon>Aphidoidea</taxon>
        <taxon>Aphididae</taxon>
        <taxon>Macrosiphini</taxon>
        <taxon>Macrosiphum</taxon>
    </lineage>
</organism>
<dbReference type="SUPFAM" id="SSF57756">
    <property type="entry name" value="Retrovirus zinc finger-like domains"/>
    <property type="match status" value="1"/>
</dbReference>
<feature type="domain" description="CCHC-type" evidence="2">
    <location>
        <begin position="475"/>
        <end position="491"/>
    </location>
</feature>
<evidence type="ECO:0000313" key="3">
    <source>
        <dbReference type="EMBL" id="CAI6358176.1"/>
    </source>
</evidence>
<comment type="caution">
    <text evidence="3">The sequence shown here is derived from an EMBL/GenBank/DDBJ whole genome shotgun (WGS) entry which is preliminary data.</text>
</comment>
<name>A0AAV0WR97_9HEMI</name>
<proteinExistence type="predicted"/>
<dbReference type="SMART" id="SM00343">
    <property type="entry name" value="ZnF_C2HC"/>
    <property type="match status" value="2"/>
</dbReference>
<keyword evidence="4" id="KW-1185">Reference proteome</keyword>
<feature type="domain" description="CCHC-type" evidence="2">
    <location>
        <begin position="453"/>
        <end position="469"/>
    </location>
</feature>
<evidence type="ECO:0000313" key="4">
    <source>
        <dbReference type="Proteomes" id="UP001160148"/>
    </source>
</evidence>
<dbReference type="InterPro" id="IPR001878">
    <property type="entry name" value="Znf_CCHC"/>
</dbReference>
<dbReference type="InterPro" id="IPR036875">
    <property type="entry name" value="Znf_CCHC_sf"/>
</dbReference>
<dbReference type="Proteomes" id="UP001160148">
    <property type="component" value="Unassembled WGS sequence"/>
</dbReference>
<dbReference type="GO" id="GO:0003676">
    <property type="term" value="F:nucleic acid binding"/>
    <property type="evidence" value="ECO:0007669"/>
    <property type="project" value="InterPro"/>
</dbReference>
<feature type="region of interest" description="Disordered" evidence="1">
    <location>
        <begin position="1"/>
        <end position="77"/>
    </location>
</feature>
<dbReference type="Gene3D" id="4.10.60.10">
    <property type="entry name" value="Zinc finger, CCHC-type"/>
    <property type="match status" value="1"/>
</dbReference>
<feature type="compositionally biased region" description="Low complexity" evidence="1">
    <location>
        <begin position="63"/>
        <end position="74"/>
    </location>
</feature>
<reference evidence="3 4" key="1">
    <citation type="submission" date="2023-01" db="EMBL/GenBank/DDBJ databases">
        <authorList>
            <person name="Whitehead M."/>
        </authorList>
    </citation>
    <scope>NUCLEOTIDE SEQUENCE [LARGE SCALE GENOMIC DNA]</scope>
</reference>
<feature type="compositionally biased region" description="Polar residues" evidence="1">
    <location>
        <begin position="36"/>
        <end position="46"/>
    </location>
</feature>
<protein>
    <recommendedName>
        <fullName evidence="2">CCHC-type domain-containing protein</fullName>
    </recommendedName>
</protein>
<feature type="compositionally biased region" description="Basic and acidic residues" evidence="1">
    <location>
        <begin position="285"/>
        <end position="297"/>
    </location>
</feature>
<sequence length="511" mass="56232">MESKLNENCTPGGEPAKPGNPLSAETGPTDSGGGHSSVNQQPSQKLNSKDKQLAGTLQEKLIASASSQTSTGSEATEEEANARFYKYLQQIYATSKELDAEVASTPNTKKEIKKMIVDLAHGVKGLITWGRLTGRVRPVVNTRGNQTEPPATREKSVQADFDAPNREVGEVAKTTVATDVAVPALEETRSAINELRVLMEKQGEALGELTKQVQQQHRRNPYDGGRRGAPTRNSQKNEDKPTEQYDAAENDNISLQLEVDRTEGPRDDSGWKTVQKKYTKRPRSPRNEKREEVRTRNRSDVVIVQTKPENYSEVLKKIKSGVNMEAIGNKISALRQTRSGGILIQVSGGSPAADVVRAEVSKIVETDTVIRTPKQQSLVEFRGLDSLTNIDELVAEIVLNADTPREAVKVLNMETQSALVLMPWDNAAKITKIGRIRVGLVYCNTRLCKKRKRCFRCLKFGHEASTCSGLDKSNCCRRCGVPDHLAVDCKASKEAAADFRRSLTQDPQPSK</sequence>
<dbReference type="GO" id="GO:0008270">
    <property type="term" value="F:zinc ion binding"/>
    <property type="evidence" value="ECO:0007669"/>
    <property type="project" value="InterPro"/>
</dbReference>
<dbReference type="EMBL" id="CARXXK010000002">
    <property type="protein sequence ID" value="CAI6358176.1"/>
    <property type="molecule type" value="Genomic_DNA"/>
</dbReference>
<feature type="compositionally biased region" description="Basic residues" evidence="1">
    <location>
        <begin position="274"/>
        <end position="284"/>
    </location>
</feature>
<evidence type="ECO:0000259" key="2">
    <source>
        <dbReference type="SMART" id="SM00343"/>
    </source>
</evidence>